<dbReference type="GeneID" id="28868771"/>
<sequence length="69" mass="7687">MKKRLQATYRHAVRPIPQSILPNRPRYKATLYKLEITVNMPSNSSGEAGNGKPNKSPSLAQCRSQTHPA</sequence>
<dbReference type="KEGG" id="chig:CH63R_09690"/>
<organism evidence="2 3">
    <name type="scientific">Colletotrichum higginsianum (strain IMI 349063)</name>
    <name type="common">Crucifer anthracnose fungus</name>
    <dbReference type="NCBI Taxonomy" id="759273"/>
    <lineage>
        <taxon>Eukaryota</taxon>
        <taxon>Fungi</taxon>
        <taxon>Dikarya</taxon>
        <taxon>Ascomycota</taxon>
        <taxon>Pezizomycotina</taxon>
        <taxon>Sordariomycetes</taxon>
        <taxon>Hypocreomycetidae</taxon>
        <taxon>Glomerellales</taxon>
        <taxon>Glomerellaceae</taxon>
        <taxon>Colletotrichum</taxon>
        <taxon>Colletotrichum destructivum species complex</taxon>
    </lineage>
</organism>
<evidence type="ECO:0000256" key="1">
    <source>
        <dbReference type="SAM" id="MobiDB-lite"/>
    </source>
</evidence>
<dbReference type="Proteomes" id="UP000092177">
    <property type="component" value="Chromosome 6"/>
</dbReference>
<feature type="region of interest" description="Disordered" evidence="1">
    <location>
        <begin position="40"/>
        <end position="69"/>
    </location>
</feature>
<name>A0A1B7Y803_COLHI</name>
<dbReference type="EMBL" id="LTAN01000006">
    <property type="protein sequence ID" value="OBR08169.1"/>
    <property type="molecule type" value="Genomic_DNA"/>
</dbReference>
<protein>
    <submittedName>
        <fullName evidence="2">Uncharacterized protein</fullName>
    </submittedName>
</protein>
<evidence type="ECO:0000313" key="2">
    <source>
        <dbReference type="EMBL" id="OBR08169.1"/>
    </source>
</evidence>
<evidence type="ECO:0000313" key="3">
    <source>
        <dbReference type="Proteomes" id="UP000092177"/>
    </source>
</evidence>
<proteinExistence type="predicted"/>
<gene>
    <name evidence="2" type="ORF">CH63R_09690</name>
</gene>
<dbReference type="AlphaFoldDB" id="A0A1B7Y803"/>
<reference evidence="3" key="1">
    <citation type="journal article" date="2017" name="BMC Genomics">
        <title>Gapless genome assembly of Colletotrichum higginsianum reveals chromosome structure and association of transposable elements with secondary metabolite gene clusters.</title>
        <authorList>
            <person name="Dallery J.-F."/>
            <person name="Lapalu N."/>
            <person name="Zampounis A."/>
            <person name="Pigne S."/>
            <person name="Luyten I."/>
            <person name="Amselem J."/>
            <person name="Wittenberg A.H.J."/>
            <person name="Zhou S."/>
            <person name="de Queiroz M.V."/>
            <person name="Robin G.P."/>
            <person name="Auger A."/>
            <person name="Hainaut M."/>
            <person name="Henrissat B."/>
            <person name="Kim K.-T."/>
            <person name="Lee Y.-H."/>
            <person name="Lespinet O."/>
            <person name="Schwartz D.C."/>
            <person name="Thon M.R."/>
            <person name="O'Connell R.J."/>
        </authorList>
    </citation>
    <scope>NUCLEOTIDE SEQUENCE [LARGE SCALE GENOMIC DNA]</scope>
    <source>
        <strain evidence="3">IMI 349063</strain>
    </source>
</reference>
<accession>A0A1B7Y803</accession>
<comment type="caution">
    <text evidence="2">The sequence shown here is derived from an EMBL/GenBank/DDBJ whole genome shotgun (WGS) entry which is preliminary data.</text>
</comment>
<dbReference type="VEuPathDB" id="FungiDB:CH63R_09690"/>
<dbReference type="RefSeq" id="XP_018156687.1">
    <property type="nucleotide sequence ID" value="XM_018304664.1"/>
</dbReference>
<keyword evidence="3" id="KW-1185">Reference proteome</keyword>